<evidence type="ECO:0000313" key="4">
    <source>
        <dbReference type="Proteomes" id="UP000515160"/>
    </source>
</evidence>
<organism evidence="4 5">
    <name type="scientific">Drosophila albomicans</name>
    <name type="common">Fruit fly</name>
    <dbReference type="NCBI Taxonomy" id="7291"/>
    <lineage>
        <taxon>Eukaryota</taxon>
        <taxon>Metazoa</taxon>
        <taxon>Ecdysozoa</taxon>
        <taxon>Arthropoda</taxon>
        <taxon>Hexapoda</taxon>
        <taxon>Insecta</taxon>
        <taxon>Pterygota</taxon>
        <taxon>Neoptera</taxon>
        <taxon>Endopterygota</taxon>
        <taxon>Diptera</taxon>
        <taxon>Brachycera</taxon>
        <taxon>Muscomorpha</taxon>
        <taxon>Ephydroidea</taxon>
        <taxon>Drosophilidae</taxon>
        <taxon>Drosophila</taxon>
    </lineage>
</organism>
<accession>A0A6P8XHU4</accession>
<reference evidence="5" key="1">
    <citation type="submission" date="2025-08" db="UniProtKB">
        <authorList>
            <consortium name="RefSeq"/>
        </authorList>
    </citation>
    <scope>IDENTIFICATION</scope>
    <source>
        <strain evidence="5">15112-1751.03</strain>
        <tissue evidence="5">Whole Adult</tissue>
    </source>
</reference>
<comment type="similarity">
    <text evidence="1">Belongs to the CFAP97 family.</text>
</comment>
<dbReference type="GeneID" id="117575765"/>
<dbReference type="InterPro" id="IPR029488">
    <property type="entry name" value="Hmw/CFAP97"/>
</dbReference>
<dbReference type="AlphaFoldDB" id="A0A6P8XHU4"/>
<sequence>MIVQYLLSGLRRTFAFAFAFGVVLARLLLCCYGRTKCLFVLANMLPHKSLHPPKRITISISIAMISRRDKLLQQPWEQLRYAQHREKVMSARPAIDTKSPRQHDHVQRKWKKQQNERERQQQIERENLRLLQKLGDIMRSKRMNNLWLEPRPNFLNREKMFPTRPYSSLPQIVTIYGVPPPGPLLYGMVPKSNVMGRCPTCSGNPERTQVAIPEQRMPWALPRKSSSRKHQQLELQQRCYQCGGVRSMERKLFDDFDFDYE</sequence>
<name>A0A6P8XHU4_DROAB</name>
<evidence type="ECO:0000256" key="1">
    <source>
        <dbReference type="ARBA" id="ARBA00008315"/>
    </source>
</evidence>
<dbReference type="OrthoDB" id="2163395at2759"/>
<feature type="region of interest" description="Disordered" evidence="2">
    <location>
        <begin position="91"/>
        <end position="121"/>
    </location>
</feature>
<gene>
    <name evidence="5" type="primary">LOC117575765</name>
</gene>
<feature type="transmembrane region" description="Helical" evidence="3">
    <location>
        <begin position="12"/>
        <end position="29"/>
    </location>
</feature>
<dbReference type="InterPro" id="IPR038792">
    <property type="entry name" value="CFAP97D1/2"/>
</dbReference>
<proteinExistence type="inferred from homology"/>
<keyword evidence="3" id="KW-1133">Transmembrane helix</keyword>
<evidence type="ECO:0000313" key="5">
    <source>
        <dbReference type="RefSeq" id="XP_034116021.1"/>
    </source>
</evidence>
<evidence type="ECO:0000256" key="2">
    <source>
        <dbReference type="SAM" id="MobiDB-lite"/>
    </source>
</evidence>
<feature type="compositionally biased region" description="Basic and acidic residues" evidence="2">
    <location>
        <begin position="98"/>
        <end position="121"/>
    </location>
</feature>
<dbReference type="PANTHER" id="PTHR33768:SF3">
    <property type="entry name" value="MIP11318P"/>
    <property type="match status" value="1"/>
</dbReference>
<dbReference type="Proteomes" id="UP000515160">
    <property type="component" value="Chromosome 2R"/>
</dbReference>
<keyword evidence="4" id="KW-1185">Reference proteome</keyword>
<dbReference type="Pfam" id="PF13879">
    <property type="entry name" value="Hmw_CFAP97"/>
    <property type="match status" value="1"/>
</dbReference>
<keyword evidence="3" id="KW-0472">Membrane</keyword>
<evidence type="ECO:0000256" key="3">
    <source>
        <dbReference type="SAM" id="Phobius"/>
    </source>
</evidence>
<protein>
    <submittedName>
        <fullName evidence="5">Uncharacterized protein LOC117575765</fullName>
    </submittedName>
</protein>
<dbReference type="RefSeq" id="XP_034116021.1">
    <property type="nucleotide sequence ID" value="XM_034260130.2"/>
</dbReference>
<dbReference type="PANTHER" id="PTHR33768">
    <property type="entry name" value="MIP11318P"/>
    <property type="match status" value="1"/>
</dbReference>
<keyword evidence="3" id="KW-0812">Transmembrane</keyword>